<dbReference type="CDD" id="cd04301">
    <property type="entry name" value="NAT_SF"/>
    <property type="match status" value="1"/>
</dbReference>
<dbReference type="Pfam" id="PF21183">
    <property type="entry name" value="HAT1_C"/>
    <property type="match status" value="1"/>
</dbReference>
<evidence type="ECO:0000256" key="8">
    <source>
        <dbReference type="ARBA" id="ARBA00023242"/>
    </source>
</evidence>
<dbReference type="InterPro" id="IPR016181">
    <property type="entry name" value="Acyl_CoA_acyltransferase"/>
</dbReference>
<feature type="domain" description="Histone acetyl transferase HAT1 N-terminal" evidence="16">
    <location>
        <begin position="22"/>
        <end position="182"/>
    </location>
</feature>
<keyword evidence="5 11" id="KW-0808">Transferase</keyword>
<keyword evidence="19" id="KW-1185">Reference proteome</keyword>
<evidence type="ECO:0000256" key="9">
    <source>
        <dbReference type="ARBA" id="ARBA00023315"/>
    </source>
</evidence>
<dbReference type="GO" id="GO:0004402">
    <property type="term" value="F:histone acetyltransferase activity"/>
    <property type="evidence" value="ECO:0007669"/>
    <property type="project" value="UniProtKB-UniRule"/>
</dbReference>
<comment type="similarity">
    <text evidence="2 11">Belongs to the HAT1 family.</text>
</comment>
<evidence type="ECO:0000313" key="18">
    <source>
        <dbReference type="EMBL" id="KAL3836935.1"/>
    </source>
</evidence>
<dbReference type="PIRSF" id="PIRSF038084">
    <property type="entry name" value="HAT-B_cat"/>
    <property type="match status" value="1"/>
</dbReference>
<evidence type="ECO:0000259" key="15">
    <source>
        <dbReference type="Pfam" id="PF00583"/>
    </source>
</evidence>
<evidence type="ECO:0000259" key="17">
    <source>
        <dbReference type="Pfam" id="PF21183"/>
    </source>
</evidence>
<feature type="active site" description="Proton donor/acceptor" evidence="12">
    <location>
        <position position="271"/>
    </location>
</feature>
<comment type="subcellular location">
    <subcellularLocation>
        <location evidence="1">Nucleus</location>
    </subcellularLocation>
</comment>
<evidence type="ECO:0000256" key="4">
    <source>
        <dbReference type="ARBA" id="ARBA00021268"/>
    </source>
</evidence>
<evidence type="ECO:0000256" key="14">
    <source>
        <dbReference type="PIRSR" id="PIRSR038084-3"/>
    </source>
</evidence>
<feature type="region of interest" description="Interaction with histone H4 N-terminus" evidence="13">
    <location>
        <begin position="220"/>
        <end position="222"/>
    </location>
</feature>
<gene>
    <name evidence="18" type="ORF">ACJMK2_022341</name>
</gene>
<reference evidence="18 19" key="1">
    <citation type="submission" date="2024-11" db="EMBL/GenBank/DDBJ databases">
        <title>Chromosome-level genome assembly of the freshwater bivalve Anodonta woodiana.</title>
        <authorList>
            <person name="Chen X."/>
        </authorList>
    </citation>
    <scope>NUCLEOTIDE SEQUENCE [LARGE SCALE GENOMIC DNA]</scope>
    <source>
        <strain evidence="18">MN2024</strain>
        <tissue evidence="18">Gills</tissue>
    </source>
</reference>
<feature type="domain" description="Histone acetyltransferase type B catalytic subunit C-terminal" evidence="17">
    <location>
        <begin position="281"/>
        <end position="332"/>
    </location>
</feature>
<dbReference type="InterPro" id="IPR037113">
    <property type="entry name" value="Hat1_N_sf"/>
</dbReference>
<dbReference type="InterPro" id="IPR013523">
    <property type="entry name" value="Hist_AcTrfase_HAT1_C"/>
</dbReference>
<dbReference type="Gene3D" id="1.10.10.390">
    <property type="match status" value="1"/>
</dbReference>
<sequence length="416" mass="49447">MNRGKEKMAGISFLKNKLESYKCYANEALHFKLVRHQSDLEDDRTTFHPDMTHQLFGEQESIFGYKDLEIQLYYSAAKLTTYLHIKYFDKVSPKRFDGVTADDVIKILAKEMPPSYYTNLDDFIAALPKDANFKPFGELLHSYTVHKDGANRKFEIYKTSIDCPGFRDYHERLQTFLLFFVDAASFIDVDDNRWSFYLVFEKYRDNGNRMYAIVGYMTVYKYYAYPEKVRPRISQVLIMPPFQRQGHGAQLLQTFYNECYKRKDVLDITVEDPSENFQRLRDFVDAKNCSKLASFQLKELHNGFSEEMMKEAQEKLKLSKKQARRVYEILRLKATDPYNIEQYRKYRLDIKKRLNIPFQKNGRDFQKLQRALRPDELNATLSCMSIEQRQCYLEKAFEEHVEMCRHVVERLAESID</sequence>
<dbReference type="InterPro" id="IPR019467">
    <property type="entry name" value="Hat1_N"/>
</dbReference>
<proteinExistence type="inferred from homology"/>
<evidence type="ECO:0000256" key="12">
    <source>
        <dbReference type="PIRSR" id="PIRSR038084-1"/>
    </source>
</evidence>
<evidence type="ECO:0000313" key="19">
    <source>
        <dbReference type="Proteomes" id="UP001634394"/>
    </source>
</evidence>
<dbReference type="EC" id="2.3.1.48" evidence="3 11"/>
<evidence type="ECO:0000256" key="3">
    <source>
        <dbReference type="ARBA" id="ARBA00013184"/>
    </source>
</evidence>
<evidence type="ECO:0000256" key="10">
    <source>
        <dbReference type="ARBA" id="ARBA00048017"/>
    </source>
</evidence>
<dbReference type="GO" id="GO:0005634">
    <property type="term" value="C:nucleus"/>
    <property type="evidence" value="ECO:0007669"/>
    <property type="project" value="UniProtKB-SubCell"/>
</dbReference>
<evidence type="ECO:0000256" key="11">
    <source>
        <dbReference type="PIRNR" id="PIRNR038084"/>
    </source>
</evidence>
<dbReference type="Proteomes" id="UP001634394">
    <property type="component" value="Unassembled WGS sequence"/>
</dbReference>
<feature type="domain" description="N-acetyltransferase" evidence="15">
    <location>
        <begin position="193"/>
        <end position="262"/>
    </location>
</feature>
<dbReference type="InterPro" id="IPR048776">
    <property type="entry name" value="HAT1_C"/>
</dbReference>
<dbReference type="FunFam" id="1.10.10.390:FF:000001">
    <property type="entry name" value="Histone acetyltransferase type B catalytic subunit"/>
    <property type="match status" value="1"/>
</dbReference>
<evidence type="ECO:0000256" key="2">
    <source>
        <dbReference type="ARBA" id="ARBA00010543"/>
    </source>
</evidence>
<accession>A0ABD3TKP1</accession>
<evidence type="ECO:0000256" key="5">
    <source>
        <dbReference type="ARBA" id="ARBA00022679"/>
    </source>
</evidence>
<dbReference type="AlphaFoldDB" id="A0ABD3TKP1"/>
<evidence type="ECO:0000256" key="7">
    <source>
        <dbReference type="ARBA" id="ARBA00023204"/>
    </source>
</evidence>
<feature type="site" description="Interaction with histone H4 N-terminus" evidence="14">
    <location>
        <position position="194"/>
    </location>
</feature>
<dbReference type="PANTHER" id="PTHR12046">
    <property type="entry name" value="HISTONE ACETYLTRANSFERASE TYPE B CATALYTIC SUBUNIT"/>
    <property type="match status" value="1"/>
</dbReference>
<dbReference type="SUPFAM" id="SSF55729">
    <property type="entry name" value="Acyl-CoA N-acyltransferases (Nat)"/>
    <property type="match status" value="1"/>
</dbReference>
<comment type="caution">
    <text evidence="18">The sequence shown here is derived from an EMBL/GenBank/DDBJ whole genome shotgun (WGS) entry which is preliminary data.</text>
</comment>
<evidence type="ECO:0000256" key="13">
    <source>
        <dbReference type="PIRSR" id="PIRSR038084-2"/>
    </source>
</evidence>
<dbReference type="EMBL" id="JBJQND010000018">
    <property type="protein sequence ID" value="KAL3836935.1"/>
    <property type="molecule type" value="Genomic_DNA"/>
</dbReference>
<evidence type="ECO:0000256" key="6">
    <source>
        <dbReference type="ARBA" id="ARBA00022763"/>
    </source>
</evidence>
<dbReference type="InterPro" id="IPR000182">
    <property type="entry name" value="GNAT_dom"/>
</dbReference>
<keyword evidence="6" id="KW-0227">DNA damage</keyword>
<keyword evidence="8" id="KW-0539">Nucleus</keyword>
<comment type="catalytic activity">
    <reaction evidence="10 11">
        <text>L-lysyl-[protein] + acetyl-CoA = N(6)-acetyl-L-lysyl-[protein] + CoA + H(+)</text>
        <dbReference type="Rhea" id="RHEA:45948"/>
        <dbReference type="Rhea" id="RHEA-COMP:9752"/>
        <dbReference type="Rhea" id="RHEA-COMP:10731"/>
        <dbReference type="ChEBI" id="CHEBI:15378"/>
        <dbReference type="ChEBI" id="CHEBI:29969"/>
        <dbReference type="ChEBI" id="CHEBI:57287"/>
        <dbReference type="ChEBI" id="CHEBI:57288"/>
        <dbReference type="ChEBI" id="CHEBI:61930"/>
        <dbReference type="EC" id="2.3.1.48"/>
    </reaction>
</comment>
<protein>
    <recommendedName>
        <fullName evidence="4 11">Histone acetyltransferase type B catalytic subunit</fullName>
        <ecNumber evidence="3 11">2.3.1.48</ecNumber>
    </recommendedName>
</protein>
<keyword evidence="7" id="KW-0234">DNA repair</keyword>
<evidence type="ECO:0000259" key="16">
    <source>
        <dbReference type="Pfam" id="PF10394"/>
    </source>
</evidence>
<dbReference type="GO" id="GO:0006281">
    <property type="term" value="P:DNA repair"/>
    <property type="evidence" value="ECO:0007669"/>
    <property type="project" value="UniProtKB-KW"/>
</dbReference>
<name>A0ABD3TKP1_SINWO</name>
<dbReference type="InterPro" id="IPR017380">
    <property type="entry name" value="Hist_AcTrfase_B-typ_cat-su"/>
</dbReference>
<dbReference type="Gene3D" id="3.40.630.30">
    <property type="match status" value="1"/>
</dbReference>
<dbReference type="Gene3D" id="3.90.360.10">
    <property type="entry name" value="Histone acetyl transferase 1 (HAT1), N-terminal domain"/>
    <property type="match status" value="1"/>
</dbReference>
<dbReference type="Pfam" id="PF00583">
    <property type="entry name" value="Acetyltransf_1"/>
    <property type="match status" value="1"/>
</dbReference>
<dbReference type="Pfam" id="PF10394">
    <property type="entry name" value="Hat1_N"/>
    <property type="match status" value="1"/>
</dbReference>
<feature type="region of interest" description="Interaction with histone H4 N-terminus" evidence="13">
    <location>
        <begin position="58"/>
        <end position="60"/>
    </location>
</feature>
<organism evidence="18 19">
    <name type="scientific">Sinanodonta woodiana</name>
    <name type="common">Chinese pond mussel</name>
    <name type="synonym">Anodonta woodiana</name>
    <dbReference type="NCBI Taxonomy" id="1069815"/>
    <lineage>
        <taxon>Eukaryota</taxon>
        <taxon>Metazoa</taxon>
        <taxon>Spiralia</taxon>
        <taxon>Lophotrochozoa</taxon>
        <taxon>Mollusca</taxon>
        <taxon>Bivalvia</taxon>
        <taxon>Autobranchia</taxon>
        <taxon>Heteroconchia</taxon>
        <taxon>Palaeoheterodonta</taxon>
        <taxon>Unionida</taxon>
        <taxon>Unionoidea</taxon>
        <taxon>Unionidae</taxon>
        <taxon>Unioninae</taxon>
        <taxon>Sinanodonta</taxon>
    </lineage>
</organism>
<keyword evidence="9 11" id="KW-0012">Acyltransferase</keyword>
<evidence type="ECO:0000256" key="1">
    <source>
        <dbReference type="ARBA" id="ARBA00004123"/>
    </source>
</evidence>